<dbReference type="EMBL" id="RZGK01000002">
    <property type="protein sequence ID" value="KAF9701509.1"/>
    <property type="molecule type" value="Genomic_DNA"/>
</dbReference>
<accession>A0A8H7JBN9</accession>
<dbReference type="Proteomes" id="UP000651452">
    <property type="component" value="Unassembled WGS sequence"/>
</dbReference>
<evidence type="ECO:0000313" key="1">
    <source>
        <dbReference type="EMBL" id="KAF9701509.1"/>
    </source>
</evidence>
<reference evidence="1" key="1">
    <citation type="submission" date="2018-12" db="EMBL/GenBank/DDBJ databases">
        <authorList>
            <person name="Syme R.A."/>
            <person name="Farfan-Caceres L."/>
            <person name="Lichtenzveig J."/>
        </authorList>
    </citation>
    <scope>NUCLEOTIDE SEQUENCE</scope>
    <source>
        <strain evidence="1">Al4</strain>
    </source>
</reference>
<dbReference type="AlphaFoldDB" id="A0A8H7JBN9"/>
<dbReference type="OrthoDB" id="10415443at2759"/>
<proteinExistence type="predicted"/>
<evidence type="ECO:0000313" key="2">
    <source>
        <dbReference type="Proteomes" id="UP000651452"/>
    </source>
</evidence>
<name>A0A8H7JBN9_9PLEO</name>
<comment type="caution">
    <text evidence="1">The sequence shown here is derived from an EMBL/GenBank/DDBJ whole genome shotgun (WGS) entry which is preliminary data.</text>
</comment>
<keyword evidence="2" id="KW-1185">Reference proteome</keyword>
<sequence length="129" mass="13795">MENLLEKISDGDYDVVSKADFPTACLNGAKPGASDILVKRSTRTKQNAFFFLSGTCTTTTPNSDCYAANDNAHKYSLCQIEDLSGGICTLNFKAGKCESYGSGLPQCAGWTPAKVEEPCTFTGDANNCR</sequence>
<reference evidence="1" key="2">
    <citation type="submission" date="2020-09" db="EMBL/GenBank/DDBJ databases">
        <title>Reference genome assembly for Australian Ascochyta lentis isolate Al4.</title>
        <authorList>
            <person name="Lee R.C."/>
            <person name="Farfan-Caceres L.M."/>
            <person name="Debler J.W."/>
            <person name="Williams A.H."/>
            <person name="Henares B.M."/>
        </authorList>
    </citation>
    <scope>NUCLEOTIDE SEQUENCE</scope>
    <source>
        <strain evidence="1">Al4</strain>
    </source>
</reference>
<organism evidence="1 2">
    <name type="scientific">Ascochyta lentis</name>
    <dbReference type="NCBI Taxonomy" id="205686"/>
    <lineage>
        <taxon>Eukaryota</taxon>
        <taxon>Fungi</taxon>
        <taxon>Dikarya</taxon>
        <taxon>Ascomycota</taxon>
        <taxon>Pezizomycotina</taxon>
        <taxon>Dothideomycetes</taxon>
        <taxon>Pleosporomycetidae</taxon>
        <taxon>Pleosporales</taxon>
        <taxon>Pleosporineae</taxon>
        <taxon>Didymellaceae</taxon>
        <taxon>Ascochyta</taxon>
    </lineage>
</organism>
<protein>
    <submittedName>
        <fullName evidence="1">Uncharacterized protein</fullName>
    </submittedName>
</protein>
<gene>
    <name evidence="1" type="ORF">EKO04_001174</name>
</gene>